<evidence type="ECO:0000313" key="2">
    <source>
        <dbReference type="EMBL" id="MDQ0425707.1"/>
    </source>
</evidence>
<keyword evidence="3" id="KW-1185">Reference proteome</keyword>
<comment type="caution">
    <text evidence="2">The sequence shown here is derived from an EMBL/GenBank/DDBJ whole genome shotgun (WGS) entry which is preliminary data.</text>
</comment>
<accession>A0ABU0GM90</accession>
<dbReference type="Proteomes" id="UP001240250">
    <property type="component" value="Unassembled WGS sequence"/>
</dbReference>
<dbReference type="EMBL" id="JAUSVM010000001">
    <property type="protein sequence ID" value="MDQ0425707.1"/>
    <property type="molecule type" value="Genomic_DNA"/>
</dbReference>
<protein>
    <submittedName>
        <fullName evidence="2">Uncharacterized protein</fullName>
    </submittedName>
</protein>
<gene>
    <name evidence="2" type="ORF">JO380_002088</name>
</gene>
<organism evidence="2 3">
    <name type="scientific">Cellulomonas iranensis</name>
    <dbReference type="NCBI Taxonomy" id="76862"/>
    <lineage>
        <taxon>Bacteria</taxon>
        <taxon>Bacillati</taxon>
        <taxon>Actinomycetota</taxon>
        <taxon>Actinomycetes</taxon>
        <taxon>Micrococcales</taxon>
        <taxon>Cellulomonadaceae</taxon>
        <taxon>Cellulomonas</taxon>
    </lineage>
</organism>
<reference evidence="2 3" key="1">
    <citation type="submission" date="2023-07" db="EMBL/GenBank/DDBJ databases">
        <title>Sequencing the genomes of 1000 actinobacteria strains.</title>
        <authorList>
            <person name="Klenk H.-P."/>
        </authorList>
    </citation>
    <scope>NUCLEOTIDE SEQUENCE [LARGE SCALE GENOMIC DNA]</scope>
    <source>
        <strain evidence="2 3">DSM 14785</strain>
    </source>
</reference>
<feature type="compositionally biased region" description="Low complexity" evidence="1">
    <location>
        <begin position="22"/>
        <end position="35"/>
    </location>
</feature>
<evidence type="ECO:0000313" key="3">
    <source>
        <dbReference type="Proteomes" id="UP001240250"/>
    </source>
</evidence>
<sequence length="72" mass="7207">MSVPTSPDEPLDDEAAARTDGTPDPVVATAPTADPAPDEREDADPAEAAPGFPPAPGGMHGAPTTVPPHRTV</sequence>
<evidence type="ECO:0000256" key="1">
    <source>
        <dbReference type="SAM" id="MobiDB-lite"/>
    </source>
</evidence>
<dbReference type="RefSeq" id="WP_070319780.1">
    <property type="nucleotide sequence ID" value="NZ_CP194061.1"/>
</dbReference>
<feature type="region of interest" description="Disordered" evidence="1">
    <location>
        <begin position="1"/>
        <end position="72"/>
    </location>
</feature>
<proteinExistence type="predicted"/>
<name>A0ABU0GM90_9CELL</name>